<comment type="similarity">
    <text evidence="17">Belongs to the peroxidase family. Classical plant (class III) peroxidase subfamily.</text>
</comment>
<dbReference type="InterPro" id="IPR019794">
    <property type="entry name" value="Peroxidases_AS"/>
</dbReference>
<dbReference type="STRING" id="218851.A0A2G5DGH8"/>
<dbReference type="Gene3D" id="1.10.420.10">
    <property type="entry name" value="Peroxidase, domain 2"/>
    <property type="match status" value="1"/>
</dbReference>
<dbReference type="PANTHER" id="PTHR31517">
    <property type="match status" value="1"/>
</dbReference>
<feature type="binding site" description="axial binding residue" evidence="14">
    <location>
        <position position="230"/>
    </location>
    <ligand>
        <name>heme b</name>
        <dbReference type="ChEBI" id="CHEBI:60344"/>
    </ligand>
    <ligandPart>
        <name>Fe</name>
        <dbReference type="ChEBI" id="CHEBI:18248"/>
    </ligandPart>
</feature>
<keyword evidence="17" id="KW-0964">Secreted</keyword>
<dbReference type="PANTHER" id="PTHR31517:SF48">
    <property type="entry name" value="PEROXIDASE 16-RELATED"/>
    <property type="match status" value="1"/>
</dbReference>
<evidence type="ECO:0000256" key="6">
    <source>
        <dbReference type="ARBA" id="ARBA00022723"/>
    </source>
</evidence>
<evidence type="ECO:0000256" key="14">
    <source>
        <dbReference type="PIRSR" id="PIRSR600823-3"/>
    </source>
</evidence>
<dbReference type="PROSITE" id="PS00436">
    <property type="entry name" value="PEROXIDASE_2"/>
    <property type="match status" value="1"/>
</dbReference>
<feature type="disulfide bond" evidence="16">
    <location>
        <begin position="237"/>
        <end position="269"/>
    </location>
</feature>
<evidence type="ECO:0000256" key="2">
    <source>
        <dbReference type="ARBA" id="ARBA00002322"/>
    </source>
</evidence>
<dbReference type="InterPro" id="IPR002016">
    <property type="entry name" value="Haem_peroxidase"/>
</dbReference>
<feature type="site" description="Transition state stabilizer" evidence="15">
    <location>
        <position position="99"/>
    </location>
</feature>
<dbReference type="GO" id="GO:0042744">
    <property type="term" value="P:hydrogen peroxide catabolic process"/>
    <property type="evidence" value="ECO:0007669"/>
    <property type="project" value="UniProtKB-KW"/>
</dbReference>
<feature type="signal peptide" evidence="17">
    <location>
        <begin position="1"/>
        <end position="26"/>
    </location>
</feature>
<dbReference type="Pfam" id="PF00141">
    <property type="entry name" value="peroxidase"/>
    <property type="match status" value="1"/>
</dbReference>
<dbReference type="PROSITE" id="PS50873">
    <property type="entry name" value="PEROXIDASE_4"/>
    <property type="match status" value="1"/>
</dbReference>
<accession>A0A2G5DGH8</accession>
<dbReference type="GO" id="GO:0006979">
    <property type="term" value="P:response to oxidative stress"/>
    <property type="evidence" value="ECO:0007669"/>
    <property type="project" value="UniProtKB-UniRule"/>
</dbReference>
<evidence type="ECO:0000256" key="15">
    <source>
        <dbReference type="PIRSR" id="PIRSR600823-4"/>
    </source>
</evidence>
<dbReference type="GO" id="GO:0005576">
    <property type="term" value="C:extracellular region"/>
    <property type="evidence" value="ECO:0007669"/>
    <property type="project" value="UniProtKB-SubCell"/>
</dbReference>
<keyword evidence="4 17" id="KW-0575">Peroxidase</keyword>
<evidence type="ECO:0000256" key="3">
    <source>
        <dbReference type="ARBA" id="ARBA00012313"/>
    </source>
</evidence>
<evidence type="ECO:0000256" key="4">
    <source>
        <dbReference type="ARBA" id="ARBA00022559"/>
    </source>
</evidence>
<feature type="binding site" evidence="14">
    <location>
        <position position="109"/>
    </location>
    <ligand>
        <name>Ca(2+)</name>
        <dbReference type="ChEBI" id="CHEBI:29108"/>
        <label>1</label>
    </ligand>
</feature>
<keyword evidence="5 17" id="KW-0349">Heme</keyword>
<dbReference type="InterPro" id="IPR000823">
    <property type="entry name" value="Peroxidase_pln"/>
</dbReference>
<comment type="subcellular location">
    <subcellularLocation>
        <location evidence="17">Secreted</location>
    </subcellularLocation>
</comment>
<dbReference type="SUPFAM" id="SSF48113">
    <property type="entry name" value="Heme-dependent peroxidases"/>
    <property type="match status" value="1"/>
</dbReference>
<feature type="disulfide bond" evidence="16">
    <location>
        <begin position="72"/>
        <end position="152"/>
    </location>
</feature>
<proteinExistence type="inferred from homology"/>
<evidence type="ECO:0000256" key="16">
    <source>
        <dbReference type="PIRSR" id="PIRSR600823-5"/>
    </source>
</evidence>
<evidence type="ECO:0000256" key="11">
    <source>
        <dbReference type="ARBA" id="ARBA00023324"/>
    </source>
</evidence>
<keyword evidence="14 17" id="KW-0106">Calcium</keyword>
<comment type="cofactor">
    <cofactor evidence="14 17">
        <name>heme b</name>
        <dbReference type="ChEBI" id="CHEBI:60344"/>
    </cofactor>
    <text evidence="14 17">Binds 1 heme b (iron(II)-protoporphyrin IX) group per subunit.</text>
</comment>
<dbReference type="GO" id="GO:0140825">
    <property type="term" value="F:lactoperoxidase activity"/>
    <property type="evidence" value="ECO:0007669"/>
    <property type="project" value="UniProtKB-EC"/>
</dbReference>
<dbReference type="PRINTS" id="PR00461">
    <property type="entry name" value="PLPEROXIDASE"/>
</dbReference>
<gene>
    <name evidence="19" type="ORF">AQUCO_02000226v1</name>
</gene>
<reference evidence="19 20" key="1">
    <citation type="submission" date="2017-09" db="EMBL/GenBank/DDBJ databases">
        <title>WGS assembly of Aquilegia coerulea Goldsmith.</title>
        <authorList>
            <person name="Hodges S."/>
            <person name="Kramer E."/>
            <person name="Nordborg M."/>
            <person name="Tomkins J."/>
            <person name="Borevitz J."/>
            <person name="Derieg N."/>
            <person name="Yan J."/>
            <person name="Mihaltcheva S."/>
            <person name="Hayes R.D."/>
            <person name="Rokhsar D."/>
        </authorList>
    </citation>
    <scope>NUCLEOTIDE SEQUENCE [LARGE SCALE GENOMIC DNA]</scope>
    <source>
        <strain evidence="20">cv. Goldsmith</strain>
    </source>
</reference>
<comment type="function">
    <text evidence="2">Removal of H(2)O(2), oxidation of toxic reductants, biosynthesis and degradation of lignin, suberization, auxin catabolism, response to environmental stresses such as wounding, pathogen attack and oxidative stress. These functions might be dependent on each isozyme/isoform in each plant tissue.</text>
</comment>
<keyword evidence="20" id="KW-1185">Reference proteome</keyword>
<dbReference type="PRINTS" id="PR00458">
    <property type="entry name" value="PEROXIDASE"/>
</dbReference>
<dbReference type="OrthoDB" id="2113341at2759"/>
<evidence type="ECO:0000313" key="20">
    <source>
        <dbReference type="Proteomes" id="UP000230069"/>
    </source>
</evidence>
<dbReference type="Gene3D" id="1.10.520.10">
    <property type="match status" value="1"/>
</dbReference>
<feature type="active site" description="Proton acceptor" evidence="12">
    <location>
        <position position="103"/>
    </location>
</feature>
<feature type="binding site" evidence="14">
    <location>
        <position position="126"/>
    </location>
    <ligand>
        <name>Ca(2+)</name>
        <dbReference type="ChEBI" id="CHEBI:29108"/>
        <label>1</label>
    </ligand>
</feature>
<evidence type="ECO:0000256" key="9">
    <source>
        <dbReference type="ARBA" id="ARBA00023004"/>
    </source>
</evidence>
<sequence>MWETAKKLSVLVLTVSLLLSLGNQSGEQIKNGSLDASSSSFSWIRRLLYFNNNEVEIDDSNDLEYDFYQDSCSNAELLVGAMIRSLYRSQPDVAPALLRLMFHDCFIQGCDGSVLLDSPNAGNQSEKDTVPNLTLKGFDIIEKIKSKVEEECPATVSCADILVLAAREGIILAGGPYYPVITGRRDSLVSFPEIAAVEIPSPNDDLSKTITLFASRGFNVRETVSLLGAHNMGKVHCHFFHNRLYNHSGTGLPDPALEPGTLNLMRSTCDNSNDQTEEPSINMGSEGAPEPEFGTHYYKNLVQGKGILHADQQLMAGEETARLVEIYASDGSLFQVNFAQAMMKLSNLRVLTGPLGQIRINCSTVNAEVQ</sequence>
<feature type="disulfide bond" evidence="16">
    <location>
        <begin position="105"/>
        <end position="110"/>
    </location>
</feature>
<evidence type="ECO:0000256" key="13">
    <source>
        <dbReference type="PIRSR" id="PIRSR600823-2"/>
    </source>
</evidence>
<evidence type="ECO:0000256" key="5">
    <source>
        <dbReference type="ARBA" id="ARBA00022617"/>
    </source>
</evidence>
<feature type="binding site" evidence="14">
    <location>
        <position position="113"/>
    </location>
    <ligand>
        <name>Ca(2+)</name>
        <dbReference type="ChEBI" id="CHEBI:29108"/>
        <label>1</label>
    </ligand>
</feature>
<evidence type="ECO:0000259" key="18">
    <source>
        <dbReference type="PROSITE" id="PS50873"/>
    </source>
</evidence>
<keyword evidence="10 16" id="KW-1015">Disulfide bond</keyword>
<feature type="binding site" evidence="14">
    <location>
        <position position="104"/>
    </location>
    <ligand>
        <name>Ca(2+)</name>
        <dbReference type="ChEBI" id="CHEBI:29108"/>
        <label>1</label>
    </ligand>
</feature>
<evidence type="ECO:0000256" key="12">
    <source>
        <dbReference type="PIRSR" id="PIRSR600823-1"/>
    </source>
</evidence>
<dbReference type="AlphaFoldDB" id="A0A2G5DGH8"/>
<evidence type="ECO:0000313" key="19">
    <source>
        <dbReference type="EMBL" id="PIA42631.1"/>
    </source>
</evidence>
<dbReference type="InParanoid" id="A0A2G5DGH8"/>
<name>A0A2G5DGH8_AQUCA</name>
<dbReference type="FunCoup" id="A0A2G5DGH8">
    <property type="interactions" value="101"/>
</dbReference>
<keyword evidence="8 17" id="KW-0560">Oxidoreductase</keyword>
<keyword evidence="6 14" id="KW-0479">Metal-binding</keyword>
<keyword evidence="11 17" id="KW-0376">Hydrogen peroxide</keyword>
<comment type="cofactor">
    <cofactor evidence="14 17">
        <name>Ca(2+)</name>
        <dbReference type="ChEBI" id="CHEBI:29108"/>
    </cofactor>
    <text evidence="14 17">Binds 2 calcium ions per subunit.</text>
</comment>
<protein>
    <recommendedName>
        <fullName evidence="3 17">Peroxidase</fullName>
        <ecNumber evidence="3 17">1.11.1.7</ecNumber>
    </recommendedName>
</protein>
<dbReference type="EMBL" id="KZ305037">
    <property type="protein sequence ID" value="PIA42631.1"/>
    <property type="molecule type" value="Genomic_DNA"/>
</dbReference>
<organism evidence="19 20">
    <name type="scientific">Aquilegia coerulea</name>
    <name type="common">Rocky mountain columbine</name>
    <dbReference type="NCBI Taxonomy" id="218851"/>
    <lineage>
        <taxon>Eukaryota</taxon>
        <taxon>Viridiplantae</taxon>
        <taxon>Streptophyta</taxon>
        <taxon>Embryophyta</taxon>
        <taxon>Tracheophyta</taxon>
        <taxon>Spermatophyta</taxon>
        <taxon>Magnoliopsida</taxon>
        <taxon>Ranunculales</taxon>
        <taxon>Ranunculaceae</taxon>
        <taxon>Thalictroideae</taxon>
        <taxon>Aquilegia</taxon>
    </lineage>
</organism>
<dbReference type="InterPro" id="IPR010255">
    <property type="entry name" value="Haem_peroxidase_sf"/>
</dbReference>
<keyword evidence="7 17" id="KW-0732">Signal</keyword>
<dbReference type="EC" id="1.11.1.7" evidence="3 17"/>
<comment type="catalytic activity">
    <reaction evidence="1 17">
        <text>2 a phenolic donor + H2O2 = 2 a phenolic radical donor + 2 H2O</text>
        <dbReference type="Rhea" id="RHEA:56136"/>
        <dbReference type="ChEBI" id="CHEBI:15377"/>
        <dbReference type="ChEBI" id="CHEBI:16240"/>
        <dbReference type="ChEBI" id="CHEBI:139520"/>
        <dbReference type="ChEBI" id="CHEBI:139521"/>
        <dbReference type="EC" id="1.11.1.7"/>
    </reaction>
</comment>
<evidence type="ECO:0000256" key="8">
    <source>
        <dbReference type="ARBA" id="ARBA00023002"/>
    </source>
</evidence>
<evidence type="ECO:0000256" key="7">
    <source>
        <dbReference type="ARBA" id="ARBA00022729"/>
    </source>
</evidence>
<dbReference type="CDD" id="cd00693">
    <property type="entry name" value="secretory_peroxidase"/>
    <property type="match status" value="1"/>
</dbReference>
<dbReference type="FunFam" id="1.10.420.10:FF:000007">
    <property type="entry name" value="Peroxidase"/>
    <property type="match status" value="1"/>
</dbReference>
<dbReference type="FunFam" id="1.10.520.10:FF:000008">
    <property type="entry name" value="Peroxidase"/>
    <property type="match status" value="1"/>
</dbReference>
<evidence type="ECO:0000256" key="1">
    <source>
        <dbReference type="ARBA" id="ARBA00000189"/>
    </source>
</evidence>
<dbReference type="GO" id="GO:0046872">
    <property type="term" value="F:metal ion binding"/>
    <property type="evidence" value="ECO:0007669"/>
    <property type="project" value="UniProtKB-UniRule"/>
</dbReference>
<evidence type="ECO:0000256" key="10">
    <source>
        <dbReference type="ARBA" id="ARBA00023157"/>
    </source>
</evidence>
<feature type="binding site" evidence="14">
    <location>
        <position position="111"/>
    </location>
    <ligand>
        <name>Ca(2+)</name>
        <dbReference type="ChEBI" id="CHEBI:29108"/>
        <label>1</label>
    </ligand>
</feature>
<dbReference type="Proteomes" id="UP000230069">
    <property type="component" value="Unassembled WGS sequence"/>
</dbReference>
<dbReference type="InterPro" id="IPR033905">
    <property type="entry name" value="Secretory_peroxidase"/>
</dbReference>
<feature type="disulfide bond" evidence="16">
    <location>
        <begin position="158"/>
        <end position="362"/>
    </location>
</feature>
<dbReference type="GO" id="GO:0020037">
    <property type="term" value="F:heme binding"/>
    <property type="evidence" value="ECO:0007669"/>
    <property type="project" value="UniProtKB-UniRule"/>
</dbReference>
<keyword evidence="9 14" id="KW-0408">Iron</keyword>
<evidence type="ECO:0000256" key="17">
    <source>
        <dbReference type="RuleBase" id="RU362060"/>
    </source>
</evidence>
<feature type="binding site" evidence="13">
    <location>
        <position position="200"/>
    </location>
    <ligand>
        <name>substrate</name>
    </ligand>
</feature>
<feature type="chain" id="PRO_5013424741" description="Peroxidase" evidence="17">
    <location>
        <begin position="27"/>
        <end position="370"/>
    </location>
</feature>
<feature type="domain" description="Plant heme peroxidase family profile" evidence="18">
    <location>
        <begin position="62"/>
        <end position="366"/>
    </location>
</feature>